<name>A0AAN8IHK0_TRICO</name>
<dbReference type="AlphaFoldDB" id="A0AAN8IHK0"/>
<dbReference type="EMBL" id="WIXE01019953">
    <property type="protein sequence ID" value="KAK5969617.1"/>
    <property type="molecule type" value="Genomic_DNA"/>
</dbReference>
<keyword evidence="3" id="KW-1185">Reference proteome</keyword>
<comment type="caution">
    <text evidence="2">The sequence shown here is derived from an EMBL/GenBank/DDBJ whole genome shotgun (WGS) entry which is preliminary data.</text>
</comment>
<gene>
    <name evidence="2" type="ORF">GCK32_020942</name>
</gene>
<feature type="region of interest" description="Disordered" evidence="1">
    <location>
        <begin position="28"/>
        <end position="57"/>
    </location>
</feature>
<accession>A0AAN8IHK0</accession>
<evidence type="ECO:0000313" key="2">
    <source>
        <dbReference type="EMBL" id="KAK5969617.1"/>
    </source>
</evidence>
<protein>
    <submittedName>
        <fullName evidence="2">Uncharacterized protein</fullName>
    </submittedName>
</protein>
<proteinExistence type="predicted"/>
<sequence length="130" mass="15046">MVSFGSSAHTVMWNRSCYYCCPPPQKKTPHEQQNNATASLPNVPLNHTGSSTSTERSRANYDTVLYTLLPSTIRRYVLEQRNLSSGRVTQPSEHNHDSLCYQALSSCFVQTLQMYFQHRLRQKDRQHRLQ</sequence>
<evidence type="ECO:0000256" key="1">
    <source>
        <dbReference type="SAM" id="MobiDB-lite"/>
    </source>
</evidence>
<evidence type="ECO:0000313" key="3">
    <source>
        <dbReference type="Proteomes" id="UP001331761"/>
    </source>
</evidence>
<organism evidence="2 3">
    <name type="scientific">Trichostrongylus colubriformis</name>
    <name type="common">Black scour worm</name>
    <dbReference type="NCBI Taxonomy" id="6319"/>
    <lineage>
        <taxon>Eukaryota</taxon>
        <taxon>Metazoa</taxon>
        <taxon>Ecdysozoa</taxon>
        <taxon>Nematoda</taxon>
        <taxon>Chromadorea</taxon>
        <taxon>Rhabditida</taxon>
        <taxon>Rhabditina</taxon>
        <taxon>Rhabditomorpha</taxon>
        <taxon>Strongyloidea</taxon>
        <taxon>Trichostrongylidae</taxon>
        <taxon>Trichostrongylus</taxon>
    </lineage>
</organism>
<feature type="compositionally biased region" description="Polar residues" evidence="1">
    <location>
        <begin position="31"/>
        <end position="54"/>
    </location>
</feature>
<dbReference type="Proteomes" id="UP001331761">
    <property type="component" value="Unassembled WGS sequence"/>
</dbReference>
<reference evidence="2 3" key="1">
    <citation type="submission" date="2019-10" db="EMBL/GenBank/DDBJ databases">
        <title>Assembly and Annotation for the nematode Trichostrongylus colubriformis.</title>
        <authorList>
            <person name="Martin J."/>
        </authorList>
    </citation>
    <scope>NUCLEOTIDE SEQUENCE [LARGE SCALE GENOMIC DNA]</scope>
    <source>
        <strain evidence="2">G859</strain>
        <tissue evidence="2">Whole worm</tissue>
    </source>
</reference>